<keyword evidence="7" id="KW-0411">Iron-sulfur</keyword>
<dbReference type="GO" id="GO:0003677">
    <property type="term" value="F:DNA binding"/>
    <property type="evidence" value="ECO:0007669"/>
    <property type="project" value="UniProtKB-UniRule"/>
</dbReference>
<dbReference type="Pfam" id="PF00730">
    <property type="entry name" value="HhH-GPD"/>
    <property type="match status" value="1"/>
</dbReference>
<comment type="caution">
    <text evidence="10">Lacks conserved residue(s) required for the propagation of feature annotation.</text>
</comment>
<evidence type="ECO:0000313" key="12">
    <source>
        <dbReference type="EMBL" id="OGG15152.1"/>
    </source>
</evidence>
<evidence type="ECO:0000256" key="2">
    <source>
        <dbReference type="ARBA" id="ARBA00022485"/>
    </source>
</evidence>
<gene>
    <name evidence="10" type="primary">nth</name>
    <name evidence="12" type="ORF">A2773_04650</name>
</gene>
<protein>
    <recommendedName>
        <fullName evidence="10">Endonuclease III</fullName>
        <ecNumber evidence="10">4.2.99.18</ecNumber>
    </recommendedName>
    <alternativeName>
        <fullName evidence="10">DNA-(apurinic or apyrimidinic site) lyase</fullName>
    </alternativeName>
</protein>
<dbReference type="AlphaFoldDB" id="A0A1F5ZSQ7"/>
<dbReference type="GO" id="GO:0006285">
    <property type="term" value="P:base-excision repair, AP site formation"/>
    <property type="evidence" value="ECO:0007669"/>
    <property type="project" value="TreeGrafter"/>
</dbReference>
<comment type="function">
    <text evidence="10">DNA repair enzyme that has both DNA N-glycosylase activity and AP-lyase activity. The DNA N-glycosylase activity releases various damaged pyrimidines from DNA by cleaving the N-glycosidic bond, leaving an AP (apurinic/apyrimidinic) site. The AP-lyase activity cleaves the phosphodiester bond 3' to the AP site by a beta-elimination, leaving a 3'-terminal unsaturated sugar and a product with a terminal 5'-phosphate.</text>
</comment>
<accession>A0A1F5ZSQ7</accession>
<dbReference type="InterPro" id="IPR003265">
    <property type="entry name" value="HhH-GPD_domain"/>
</dbReference>
<dbReference type="PIRSF" id="PIRSF001435">
    <property type="entry name" value="Nth"/>
    <property type="match status" value="1"/>
</dbReference>
<dbReference type="GO" id="GO:0140078">
    <property type="term" value="F:class I DNA-(apurinic or apyrimidinic site) endonuclease activity"/>
    <property type="evidence" value="ECO:0007669"/>
    <property type="project" value="UniProtKB-EC"/>
</dbReference>
<keyword evidence="8 10" id="KW-0234">DNA repair</keyword>
<dbReference type="Gene3D" id="1.10.1670.10">
    <property type="entry name" value="Helix-hairpin-Helix base-excision DNA repair enzymes (C-terminal)"/>
    <property type="match status" value="1"/>
</dbReference>
<evidence type="ECO:0000256" key="7">
    <source>
        <dbReference type="ARBA" id="ARBA00023014"/>
    </source>
</evidence>
<evidence type="ECO:0000313" key="13">
    <source>
        <dbReference type="Proteomes" id="UP000177383"/>
    </source>
</evidence>
<name>A0A1F5ZSQ7_9BACT</name>
<dbReference type="FunFam" id="1.10.340.30:FF:000001">
    <property type="entry name" value="Endonuclease III"/>
    <property type="match status" value="1"/>
</dbReference>
<comment type="cofactor">
    <cofactor evidence="10">
        <name>[4Fe-4S] cluster</name>
        <dbReference type="ChEBI" id="CHEBI:49883"/>
    </cofactor>
    <text evidence="10">Binds 1 [4Fe-4S] cluster.</text>
</comment>
<dbReference type="InterPro" id="IPR023170">
    <property type="entry name" value="HhH_base_excis_C"/>
</dbReference>
<keyword evidence="5 10" id="KW-0378">Hydrolase</keyword>
<proteinExistence type="inferred from homology"/>
<dbReference type="InterPro" id="IPR005759">
    <property type="entry name" value="Nth"/>
</dbReference>
<keyword evidence="3" id="KW-0479">Metal-binding</keyword>
<keyword evidence="10" id="KW-0238">DNA-binding</keyword>
<keyword evidence="6" id="KW-0408">Iron</keyword>
<keyword evidence="12" id="KW-0255">Endonuclease</keyword>
<evidence type="ECO:0000256" key="1">
    <source>
        <dbReference type="ARBA" id="ARBA00008343"/>
    </source>
</evidence>
<evidence type="ECO:0000256" key="3">
    <source>
        <dbReference type="ARBA" id="ARBA00022723"/>
    </source>
</evidence>
<dbReference type="GO" id="GO:0051539">
    <property type="term" value="F:4 iron, 4 sulfur cluster binding"/>
    <property type="evidence" value="ECO:0007669"/>
    <property type="project" value="UniProtKB-KW"/>
</dbReference>
<evidence type="ECO:0000256" key="6">
    <source>
        <dbReference type="ARBA" id="ARBA00023004"/>
    </source>
</evidence>
<dbReference type="GO" id="GO:0046872">
    <property type="term" value="F:metal ion binding"/>
    <property type="evidence" value="ECO:0007669"/>
    <property type="project" value="UniProtKB-KW"/>
</dbReference>
<evidence type="ECO:0000256" key="8">
    <source>
        <dbReference type="ARBA" id="ARBA00023204"/>
    </source>
</evidence>
<dbReference type="EMBL" id="MFJE01000005">
    <property type="protein sequence ID" value="OGG15152.1"/>
    <property type="molecule type" value="Genomic_DNA"/>
</dbReference>
<sequence>MTKEEKVQEILKRLYKIWPKPKIELNYSNPLELLVAVILSAQATDKTVNKVTPELFKKYKSAADYSSVSPEKLDTDIRRVNFHFNKAKNIVAASRIIAEKYDGKVPETMEELDALPGVARKTANVVLSNAFGKAEGIVIDTHMIRLSNCLELTKEKDPVKIEQDLMKIVTKDKWIDFAHLLILYGRYYCTARMKCTDCQILGDLCHK</sequence>
<dbReference type="PANTHER" id="PTHR10359:SF18">
    <property type="entry name" value="ENDONUCLEASE III"/>
    <property type="match status" value="1"/>
</dbReference>
<comment type="caution">
    <text evidence="12">The sequence shown here is derived from an EMBL/GenBank/DDBJ whole genome shotgun (WGS) entry which is preliminary data.</text>
</comment>
<dbReference type="PROSITE" id="PS01155">
    <property type="entry name" value="ENDONUCLEASE_III_2"/>
    <property type="match status" value="1"/>
</dbReference>
<keyword evidence="9 10" id="KW-0326">Glycosidase</keyword>
<reference evidence="12 13" key="1">
    <citation type="journal article" date="2016" name="Nat. Commun.">
        <title>Thousands of microbial genomes shed light on interconnected biogeochemical processes in an aquifer system.</title>
        <authorList>
            <person name="Anantharaman K."/>
            <person name="Brown C.T."/>
            <person name="Hug L.A."/>
            <person name="Sharon I."/>
            <person name="Castelle C.J."/>
            <person name="Probst A.J."/>
            <person name="Thomas B.C."/>
            <person name="Singh A."/>
            <person name="Wilkins M.J."/>
            <person name="Karaoz U."/>
            <person name="Brodie E.L."/>
            <person name="Williams K.H."/>
            <person name="Hubbard S.S."/>
            <person name="Banfield J.F."/>
        </authorList>
    </citation>
    <scope>NUCLEOTIDE SEQUENCE [LARGE SCALE GENOMIC DNA]</scope>
</reference>
<dbReference type="Pfam" id="PF00633">
    <property type="entry name" value="HHH"/>
    <property type="match status" value="1"/>
</dbReference>
<keyword evidence="4 10" id="KW-0227">DNA damage</keyword>
<dbReference type="NCBIfam" id="TIGR01083">
    <property type="entry name" value="nth"/>
    <property type="match status" value="1"/>
</dbReference>
<evidence type="ECO:0000256" key="5">
    <source>
        <dbReference type="ARBA" id="ARBA00022801"/>
    </source>
</evidence>
<evidence type="ECO:0000259" key="11">
    <source>
        <dbReference type="SMART" id="SM00478"/>
    </source>
</evidence>
<feature type="domain" description="HhH-GPD" evidence="11">
    <location>
        <begin position="39"/>
        <end position="187"/>
    </location>
</feature>
<keyword evidence="2" id="KW-0004">4Fe-4S</keyword>
<dbReference type="InterPro" id="IPR004036">
    <property type="entry name" value="Endonuclease-III-like_CS2"/>
</dbReference>
<dbReference type="STRING" id="1798375.A2773_04650"/>
<dbReference type="InterPro" id="IPR000445">
    <property type="entry name" value="HhH_motif"/>
</dbReference>
<dbReference type="Gene3D" id="1.10.340.30">
    <property type="entry name" value="Hypothetical protein, domain 2"/>
    <property type="match status" value="1"/>
</dbReference>
<dbReference type="InterPro" id="IPR011257">
    <property type="entry name" value="DNA_glycosylase"/>
</dbReference>
<dbReference type="SUPFAM" id="SSF48150">
    <property type="entry name" value="DNA-glycosylase"/>
    <property type="match status" value="1"/>
</dbReference>
<dbReference type="SMART" id="SM00478">
    <property type="entry name" value="ENDO3c"/>
    <property type="match status" value="1"/>
</dbReference>
<dbReference type="HAMAP" id="MF_00942">
    <property type="entry name" value="Nth"/>
    <property type="match status" value="1"/>
</dbReference>
<comment type="catalytic activity">
    <reaction evidence="10">
        <text>2'-deoxyribonucleotide-(2'-deoxyribose 5'-phosphate)-2'-deoxyribonucleotide-DNA = a 3'-end 2'-deoxyribonucleotide-(2,3-dehydro-2,3-deoxyribose 5'-phosphate)-DNA + a 5'-end 5'-phospho-2'-deoxyribonucleoside-DNA + H(+)</text>
        <dbReference type="Rhea" id="RHEA:66592"/>
        <dbReference type="Rhea" id="RHEA-COMP:13180"/>
        <dbReference type="Rhea" id="RHEA-COMP:16897"/>
        <dbReference type="Rhea" id="RHEA-COMP:17067"/>
        <dbReference type="ChEBI" id="CHEBI:15378"/>
        <dbReference type="ChEBI" id="CHEBI:136412"/>
        <dbReference type="ChEBI" id="CHEBI:157695"/>
        <dbReference type="ChEBI" id="CHEBI:167181"/>
        <dbReference type="EC" id="4.2.99.18"/>
    </reaction>
</comment>
<dbReference type="EC" id="4.2.99.18" evidence="10"/>
<evidence type="ECO:0000256" key="4">
    <source>
        <dbReference type="ARBA" id="ARBA00022763"/>
    </source>
</evidence>
<dbReference type="CDD" id="cd00056">
    <property type="entry name" value="ENDO3c"/>
    <property type="match status" value="1"/>
</dbReference>
<evidence type="ECO:0000256" key="10">
    <source>
        <dbReference type="HAMAP-Rule" id="MF_00942"/>
    </source>
</evidence>
<keyword evidence="12" id="KW-0540">Nuclease</keyword>
<keyword evidence="10" id="KW-0456">Lyase</keyword>
<comment type="similarity">
    <text evidence="1 10">Belongs to the Nth/MutY family.</text>
</comment>
<evidence type="ECO:0000256" key="9">
    <source>
        <dbReference type="ARBA" id="ARBA00023295"/>
    </source>
</evidence>
<dbReference type="Proteomes" id="UP000177383">
    <property type="component" value="Unassembled WGS sequence"/>
</dbReference>
<organism evidence="12 13">
    <name type="scientific">Candidatus Gottesmanbacteria bacterium RIFCSPHIGHO2_01_FULL_39_10</name>
    <dbReference type="NCBI Taxonomy" id="1798375"/>
    <lineage>
        <taxon>Bacteria</taxon>
        <taxon>Candidatus Gottesmaniibacteriota</taxon>
    </lineage>
</organism>
<dbReference type="PANTHER" id="PTHR10359">
    <property type="entry name" value="A/G-SPECIFIC ADENINE GLYCOSYLASE/ENDONUCLEASE III"/>
    <property type="match status" value="1"/>
</dbReference>
<dbReference type="GO" id="GO:0019104">
    <property type="term" value="F:DNA N-glycosylase activity"/>
    <property type="evidence" value="ECO:0007669"/>
    <property type="project" value="UniProtKB-UniRule"/>
</dbReference>